<feature type="binding site" evidence="9">
    <location>
        <begin position="215"/>
        <end position="218"/>
    </location>
    <ligand>
        <name>GTP</name>
        <dbReference type="ChEBI" id="CHEBI:37565"/>
    </ligand>
</feature>
<keyword evidence="5 9" id="KW-0547">Nucleotide-binding</keyword>
<dbReference type="Pfam" id="PF01018">
    <property type="entry name" value="GTP1_OBG"/>
    <property type="match status" value="1"/>
</dbReference>
<reference evidence="14 15" key="1">
    <citation type="journal article" date="2012" name="ISME J.">
        <title>Nitrification expanded: discovery, physiology and genomics of a nitrite-oxidizing bacterium from the phylum Chloroflexi.</title>
        <authorList>
            <person name="Sorokin D.Y."/>
            <person name="Lucker S."/>
            <person name="Vejmelkova D."/>
            <person name="Kostrikina N.A."/>
            <person name="Kleerebezem R."/>
            <person name="Rijpstra W.I."/>
            <person name="Damste J.S."/>
            <person name="Le Paslier D."/>
            <person name="Muyzer G."/>
            <person name="Wagner M."/>
            <person name="van Loosdrecht M.C."/>
            <person name="Daims H."/>
        </authorList>
    </citation>
    <scope>NUCLEOTIDE SEQUENCE [LARGE SCALE GENOMIC DNA]</scope>
    <source>
        <strain evidence="15">none</strain>
    </source>
</reference>
<dbReference type="AlphaFoldDB" id="I4EFD0"/>
<feature type="binding site" evidence="9">
    <location>
        <begin position="286"/>
        <end position="289"/>
    </location>
    <ligand>
        <name>GTP</name>
        <dbReference type="ChEBI" id="CHEBI:37565"/>
    </ligand>
</feature>
<dbReference type="GO" id="GO:0003924">
    <property type="term" value="F:GTPase activity"/>
    <property type="evidence" value="ECO:0007669"/>
    <property type="project" value="UniProtKB-UniRule"/>
</dbReference>
<dbReference type="PANTHER" id="PTHR11702:SF31">
    <property type="entry name" value="MITOCHONDRIAL RIBOSOME-ASSOCIATED GTPASE 2"/>
    <property type="match status" value="1"/>
</dbReference>
<dbReference type="InterPro" id="IPR006074">
    <property type="entry name" value="GTP1-OBG_CS"/>
</dbReference>
<feature type="domain" description="OBG-type G" evidence="11">
    <location>
        <begin position="160"/>
        <end position="334"/>
    </location>
</feature>
<evidence type="ECO:0000259" key="13">
    <source>
        <dbReference type="PROSITE" id="PS51883"/>
    </source>
</evidence>
<dbReference type="InterPro" id="IPR014100">
    <property type="entry name" value="GTP-bd_Obg/CgtA"/>
</dbReference>
<comment type="function">
    <text evidence="9">An essential GTPase which binds GTP, GDP and possibly (p)ppGpp with moderate affinity, with high nucleotide exchange rates and a fairly low GTP hydrolysis rate. Plays a role in control of the cell cycle, stress response, ribosome biogenesis and in those bacteria that undergo differentiation, in morphogenesis control.</text>
</comment>
<dbReference type="PROSITE" id="PS51883">
    <property type="entry name" value="OBG"/>
    <property type="match status" value="1"/>
</dbReference>
<keyword evidence="7 9" id="KW-0460">Magnesium</keyword>
<feature type="binding site" evidence="9">
    <location>
        <position position="173"/>
    </location>
    <ligand>
        <name>Mg(2+)</name>
        <dbReference type="ChEBI" id="CHEBI:18420"/>
    </ligand>
</feature>
<evidence type="ECO:0000256" key="8">
    <source>
        <dbReference type="ARBA" id="ARBA00023134"/>
    </source>
</evidence>
<protein>
    <recommendedName>
        <fullName evidence="9">GTPase Obg</fullName>
        <ecNumber evidence="9">3.6.5.-</ecNumber>
    </recommendedName>
    <alternativeName>
        <fullName evidence="9">GTP-binding protein Obg</fullName>
    </alternativeName>
</protein>
<proteinExistence type="inferred from homology"/>
<dbReference type="RefSeq" id="WP_008476519.1">
    <property type="nucleotide sequence ID" value="NZ_CAGS01000143.1"/>
</dbReference>
<dbReference type="NCBIfam" id="NF008954">
    <property type="entry name" value="PRK12296.1"/>
    <property type="match status" value="1"/>
</dbReference>
<evidence type="ECO:0000256" key="2">
    <source>
        <dbReference type="ARBA" id="ARBA00007699"/>
    </source>
</evidence>
<dbReference type="CDD" id="cd01898">
    <property type="entry name" value="Obg"/>
    <property type="match status" value="1"/>
</dbReference>
<dbReference type="NCBIfam" id="NF008955">
    <property type="entry name" value="PRK12297.1"/>
    <property type="match status" value="1"/>
</dbReference>
<dbReference type="SUPFAM" id="SSF102741">
    <property type="entry name" value="Obg GTP-binding protein C-terminal domain"/>
    <property type="match status" value="1"/>
</dbReference>
<dbReference type="PROSITE" id="PS00905">
    <property type="entry name" value="GTP1_OBG"/>
    <property type="match status" value="1"/>
</dbReference>
<comment type="caution">
    <text evidence="14">The sequence shown here is derived from an EMBL/GenBank/DDBJ whole genome shotgun (WGS) entry which is preliminary data.</text>
</comment>
<accession>I4EFD0</accession>
<dbReference type="SUPFAM" id="SSF52540">
    <property type="entry name" value="P-loop containing nucleoside triphosphate hydrolases"/>
    <property type="match status" value="1"/>
</dbReference>
<comment type="similarity">
    <text evidence="2 9">Belongs to the TRAFAC class OBG-HflX-like GTPase superfamily. OBG GTPase family.</text>
</comment>
<feature type="region of interest" description="Disordered" evidence="10">
    <location>
        <begin position="439"/>
        <end position="473"/>
    </location>
</feature>
<feature type="binding site" evidence="9">
    <location>
        <begin position="315"/>
        <end position="317"/>
    </location>
    <ligand>
        <name>GTP</name>
        <dbReference type="ChEBI" id="CHEBI:37565"/>
    </ligand>
</feature>
<dbReference type="FunFam" id="2.70.210.12:FF:000001">
    <property type="entry name" value="GTPase Obg"/>
    <property type="match status" value="1"/>
</dbReference>
<gene>
    <name evidence="9 14" type="primary">obg</name>
    <name evidence="14" type="ORF">NITHO_2270009</name>
</gene>
<dbReference type="NCBIfam" id="TIGR03595">
    <property type="entry name" value="Obg_CgtA_exten"/>
    <property type="match status" value="1"/>
</dbReference>
<dbReference type="GO" id="GO:0005525">
    <property type="term" value="F:GTP binding"/>
    <property type="evidence" value="ECO:0007669"/>
    <property type="project" value="UniProtKB-UniRule"/>
</dbReference>
<evidence type="ECO:0000256" key="1">
    <source>
        <dbReference type="ARBA" id="ARBA00001946"/>
    </source>
</evidence>
<dbReference type="Gene3D" id="3.40.50.300">
    <property type="entry name" value="P-loop containing nucleotide triphosphate hydrolases"/>
    <property type="match status" value="1"/>
</dbReference>
<evidence type="ECO:0000256" key="6">
    <source>
        <dbReference type="ARBA" id="ARBA00022801"/>
    </source>
</evidence>
<dbReference type="InterPro" id="IPR006073">
    <property type="entry name" value="GTP-bd"/>
</dbReference>
<dbReference type="GO" id="GO:0000287">
    <property type="term" value="F:magnesium ion binding"/>
    <property type="evidence" value="ECO:0007669"/>
    <property type="project" value="InterPro"/>
</dbReference>
<dbReference type="EC" id="3.6.5.-" evidence="9"/>
<dbReference type="GO" id="GO:0043022">
    <property type="term" value="F:ribosome binding"/>
    <property type="evidence" value="ECO:0007669"/>
    <property type="project" value="UniProtKB-ARBA"/>
</dbReference>
<feature type="compositionally biased region" description="Acidic residues" evidence="10">
    <location>
        <begin position="461"/>
        <end position="473"/>
    </location>
</feature>
<dbReference type="NCBIfam" id="NF008956">
    <property type="entry name" value="PRK12299.1"/>
    <property type="match status" value="1"/>
</dbReference>
<sequence length="473" mass="51539">MVFYDRARIFIKGGDGGNGAISFRREKYVPRGGPDGGDGGDGGNVVLTVDPQLNTLIAFKYQQHFRADNGGNGERSRRAGKRGADLTIDVPPGTVVYDDETGTVIADLLDPGERYVAASGGKGGLGNQHFATSTHQAPRLAEKGEPGEERWIRLELKVIADVGLIGFPNAGKSTLLAASSAARPKIADYPFTTLEPNLGVVQIGGPGGETFVMADIPGLIEGAAEGVGLGHEFLRHVERTRLLIHVLDGSGGLEQRDPLDDFRKINEEIAAYSPELAGKPQIVAINKADLPETRENLPRLMDALTGEGYPIVVISAVTGEGVPDLLRMVFERLRELPPTAPAVAPQERRVYTLETTPEAWEAERISAHHFEVRGRKIERVTRMTDFANEEAADRFQRILEASGITAKLEELGIQAGDIVHLADQELVWDEATILAEQREAARTRRRKTKRERTLARLGLTPEDETGEGEEDRR</sequence>
<comment type="cofactor">
    <cofactor evidence="1 9">
        <name>Mg(2+)</name>
        <dbReference type="ChEBI" id="CHEBI:18420"/>
    </cofactor>
</comment>
<dbReference type="PANTHER" id="PTHR11702">
    <property type="entry name" value="DEVELOPMENTALLY REGULATED GTP-BINDING PROTEIN-RELATED"/>
    <property type="match status" value="1"/>
</dbReference>
<keyword evidence="4 9" id="KW-0479">Metal-binding</keyword>
<keyword evidence="8 9" id="KW-0342">GTP-binding</keyword>
<evidence type="ECO:0000313" key="15">
    <source>
        <dbReference type="Proteomes" id="UP000004221"/>
    </source>
</evidence>
<dbReference type="OrthoDB" id="9807318at2"/>
<evidence type="ECO:0000256" key="9">
    <source>
        <dbReference type="HAMAP-Rule" id="MF_01454"/>
    </source>
</evidence>
<evidence type="ECO:0000259" key="12">
    <source>
        <dbReference type="PROSITE" id="PS51881"/>
    </source>
</evidence>
<dbReference type="Proteomes" id="UP000004221">
    <property type="component" value="Unassembled WGS sequence"/>
</dbReference>
<organism evidence="14 15">
    <name type="scientific">Nitrolancea hollandica Lb</name>
    <dbReference type="NCBI Taxonomy" id="1129897"/>
    <lineage>
        <taxon>Bacteria</taxon>
        <taxon>Pseudomonadati</taxon>
        <taxon>Thermomicrobiota</taxon>
        <taxon>Thermomicrobia</taxon>
        <taxon>Sphaerobacterales</taxon>
        <taxon>Sphaerobacterineae</taxon>
        <taxon>Sphaerobacteraceae</taxon>
        <taxon>Nitrolancea</taxon>
    </lineage>
</organism>
<feature type="domain" description="OCT" evidence="12">
    <location>
        <begin position="352"/>
        <end position="430"/>
    </location>
</feature>
<evidence type="ECO:0000256" key="10">
    <source>
        <dbReference type="SAM" id="MobiDB-lite"/>
    </source>
</evidence>
<dbReference type="Pfam" id="PF09269">
    <property type="entry name" value="DUF1967"/>
    <property type="match status" value="1"/>
</dbReference>
<evidence type="ECO:0000256" key="7">
    <source>
        <dbReference type="ARBA" id="ARBA00022842"/>
    </source>
</evidence>
<dbReference type="NCBIfam" id="TIGR02729">
    <property type="entry name" value="Obg_CgtA"/>
    <property type="match status" value="1"/>
</dbReference>
<dbReference type="InterPro" id="IPR015349">
    <property type="entry name" value="OCT_dom"/>
</dbReference>
<dbReference type="HAMAP" id="MF_01454">
    <property type="entry name" value="GTPase_Obg"/>
    <property type="match status" value="1"/>
</dbReference>
<dbReference type="InterPro" id="IPR036726">
    <property type="entry name" value="GTP1_OBG_dom_sf"/>
</dbReference>
<dbReference type="Gene3D" id="3.30.300.350">
    <property type="entry name" value="GTP-binding protein OBG, C-terminal domain"/>
    <property type="match status" value="1"/>
</dbReference>
<comment type="subcellular location">
    <subcellularLocation>
        <location evidence="9">Cytoplasm</location>
    </subcellularLocation>
</comment>
<dbReference type="PRINTS" id="PR00326">
    <property type="entry name" value="GTP1OBG"/>
</dbReference>
<feature type="domain" description="Obg" evidence="13">
    <location>
        <begin position="1"/>
        <end position="159"/>
    </location>
</feature>
<evidence type="ECO:0000259" key="11">
    <source>
        <dbReference type="PROSITE" id="PS51710"/>
    </source>
</evidence>
<dbReference type="EMBL" id="CAGS01000143">
    <property type="protein sequence ID" value="CCF83392.1"/>
    <property type="molecule type" value="Genomic_DNA"/>
</dbReference>
<name>I4EFD0_9BACT</name>
<dbReference type="InterPro" id="IPR006169">
    <property type="entry name" value="GTP1_OBG_dom"/>
</dbReference>
<dbReference type="InterPro" id="IPR045086">
    <property type="entry name" value="OBG_GTPase"/>
</dbReference>
<dbReference type="GO" id="GO:0042254">
    <property type="term" value="P:ribosome biogenesis"/>
    <property type="evidence" value="ECO:0007669"/>
    <property type="project" value="UniProtKB-UniRule"/>
</dbReference>
<dbReference type="Pfam" id="PF01926">
    <property type="entry name" value="MMR_HSR1"/>
    <property type="match status" value="1"/>
</dbReference>
<keyword evidence="3 9" id="KW-0963">Cytoplasm</keyword>
<evidence type="ECO:0000256" key="4">
    <source>
        <dbReference type="ARBA" id="ARBA00022723"/>
    </source>
</evidence>
<keyword evidence="6 9" id="KW-0378">Hydrolase</keyword>
<comment type="subunit">
    <text evidence="9">Monomer.</text>
</comment>
<evidence type="ECO:0000256" key="5">
    <source>
        <dbReference type="ARBA" id="ARBA00022741"/>
    </source>
</evidence>
<dbReference type="PROSITE" id="PS51710">
    <property type="entry name" value="G_OBG"/>
    <property type="match status" value="1"/>
</dbReference>
<dbReference type="InterPro" id="IPR036346">
    <property type="entry name" value="GTP-bd_prot_GTP1/OBG_C_sf"/>
</dbReference>
<evidence type="ECO:0000256" key="3">
    <source>
        <dbReference type="ARBA" id="ARBA00022490"/>
    </source>
</evidence>
<evidence type="ECO:0000313" key="14">
    <source>
        <dbReference type="EMBL" id="CCF83392.1"/>
    </source>
</evidence>
<dbReference type="SUPFAM" id="SSF82051">
    <property type="entry name" value="Obg GTP-binding protein N-terminal domain"/>
    <property type="match status" value="1"/>
</dbReference>
<dbReference type="GO" id="GO:0005737">
    <property type="term" value="C:cytoplasm"/>
    <property type="evidence" value="ECO:0007669"/>
    <property type="project" value="UniProtKB-SubCell"/>
</dbReference>
<keyword evidence="15" id="KW-1185">Reference proteome</keyword>
<dbReference type="Gene3D" id="2.70.210.12">
    <property type="entry name" value="GTP1/OBG domain"/>
    <property type="match status" value="1"/>
</dbReference>
<feature type="binding site" evidence="9">
    <location>
        <position position="193"/>
    </location>
    <ligand>
        <name>Mg(2+)</name>
        <dbReference type="ChEBI" id="CHEBI:18420"/>
    </ligand>
</feature>
<dbReference type="InterPro" id="IPR027417">
    <property type="entry name" value="P-loop_NTPase"/>
</dbReference>
<dbReference type="PROSITE" id="PS51881">
    <property type="entry name" value="OCT"/>
    <property type="match status" value="1"/>
</dbReference>
<feature type="binding site" evidence="9">
    <location>
        <begin position="166"/>
        <end position="173"/>
    </location>
    <ligand>
        <name>GTP</name>
        <dbReference type="ChEBI" id="CHEBI:37565"/>
    </ligand>
</feature>
<dbReference type="InterPro" id="IPR031167">
    <property type="entry name" value="G_OBG"/>
</dbReference>
<feature type="binding site" evidence="9">
    <location>
        <begin position="191"/>
        <end position="195"/>
    </location>
    <ligand>
        <name>GTP</name>
        <dbReference type="ChEBI" id="CHEBI:37565"/>
    </ligand>
</feature>